<organism evidence="1 2">
    <name type="scientific">Quercus suber</name>
    <name type="common">Cork oak</name>
    <dbReference type="NCBI Taxonomy" id="58331"/>
    <lineage>
        <taxon>Eukaryota</taxon>
        <taxon>Viridiplantae</taxon>
        <taxon>Streptophyta</taxon>
        <taxon>Embryophyta</taxon>
        <taxon>Tracheophyta</taxon>
        <taxon>Spermatophyta</taxon>
        <taxon>Magnoliopsida</taxon>
        <taxon>eudicotyledons</taxon>
        <taxon>Gunneridae</taxon>
        <taxon>Pentapetalae</taxon>
        <taxon>rosids</taxon>
        <taxon>fabids</taxon>
        <taxon>Fagales</taxon>
        <taxon>Fagaceae</taxon>
        <taxon>Quercus</taxon>
    </lineage>
</organism>
<dbReference type="Proteomes" id="UP000237347">
    <property type="component" value="Unassembled WGS sequence"/>
</dbReference>
<feature type="non-terminal residue" evidence="1">
    <location>
        <position position="1"/>
    </location>
</feature>
<gene>
    <name evidence="1" type="ORF">CFP56_037928</name>
</gene>
<dbReference type="AlphaFoldDB" id="A0AAW0J2Z2"/>
<keyword evidence="2" id="KW-1185">Reference proteome</keyword>
<name>A0AAW0J2Z2_QUESU</name>
<comment type="caution">
    <text evidence="1">The sequence shown here is derived from an EMBL/GenBank/DDBJ whole genome shotgun (WGS) entry which is preliminary data.</text>
</comment>
<evidence type="ECO:0000313" key="2">
    <source>
        <dbReference type="Proteomes" id="UP000237347"/>
    </source>
</evidence>
<protein>
    <submittedName>
        <fullName evidence="1">Uncharacterized protein</fullName>
    </submittedName>
</protein>
<sequence>KQKATKCFLLKQTNNSSTSCFISPPVAGTIILVLKKRGTVGSFGNMYGSTENLSTTYLQPNLTIESHLEHKAYIFETGDVPLLLPDIESSSKSRKFYRAQSNLSFVPRFYDLQYRFGRPTKHKEYGLLYGRKSIMYLIHVSTLLYKGGFHICNIISL</sequence>
<evidence type="ECO:0000313" key="1">
    <source>
        <dbReference type="EMBL" id="KAK7821164.1"/>
    </source>
</evidence>
<proteinExistence type="predicted"/>
<dbReference type="EMBL" id="PKMF04000710">
    <property type="protein sequence ID" value="KAK7821164.1"/>
    <property type="molecule type" value="Genomic_DNA"/>
</dbReference>
<reference evidence="1 2" key="1">
    <citation type="journal article" date="2018" name="Sci. Data">
        <title>The draft genome sequence of cork oak.</title>
        <authorList>
            <person name="Ramos A.M."/>
            <person name="Usie A."/>
            <person name="Barbosa P."/>
            <person name="Barros P.M."/>
            <person name="Capote T."/>
            <person name="Chaves I."/>
            <person name="Simoes F."/>
            <person name="Abreu I."/>
            <person name="Carrasquinho I."/>
            <person name="Faro C."/>
            <person name="Guimaraes J.B."/>
            <person name="Mendonca D."/>
            <person name="Nobrega F."/>
            <person name="Rodrigues L."/>
            <person name="Saibo N.J.M."/>
            <person name="Varela M.C."/>
            <person name="Egas C."/>
            <person name="Matos J."/>
            <person name="Miguel C.M."/>
            <person name="Oliveira M.M."/>
            <person name="Ricardo C.P."/>
            <person name="Goncalves S."/>
        </authorList>
    </citation>
    <scope>NUCLEOTIDE SEQUENCE [LARGE SCALE GENOMIC DNA]</scope>
    <source>
        <strain evidence="2">cv. HL8</strain>
    </source>
</reference>
<accession>A0AAW0J2Z2</accession>